<reference evidence="2 3" key="1">
    <citation type="submission" date="2018-06" db="EMBL/GenBank/DDBJ databases">
        <title>Genomic Encyclopedia of Type Strains, Phase IV (KMG-IV): sequencing the most valuable type-strain genomes for metagenomic binning, comparative biology and taxonomic classification.</title>
        <authorList>
            <person name="Goeker M."/>
        </authorList>
    </citation>
    <scope>NUCLEOTIDE SEQUENCE [LARGE SCALE GENOMIC DNA]</scope>
    <source>
        <strain evidence="2 3">DSM 5</strain>
    </source>
</reference>
<keyword evidence="2" id="KW-0689">Ribosomal protein</keyword>
<organism evidence="2 3">
    <name type="scientific">Psychrobacillus insolitus</name>
    <dbReference type="NCBI Taxonomy" id="1461"/>
    <lineage>
        <taxon>Bacteria</taxon>
        <taxon>Bacillati</taxon>
        <taxon>Bacillota</taxon>
        <taxon>Bacilli</taxon>
        <taxon>Bacillales</taxon>
        <taxon>Bacillaceae</taxon>
        <taxon>Psychrobacillus</taxon>
    </lineage>
</organism>
<dbReference type="OrthoDB" id="2353623at2"/>
<evidence type="ECO:0000313" key="3">
    <source>
        <dbReference type="Proteomes" id="UP000248646"/>
    </source>
</evidence>
<dbReference type="Pfam" id="PF01248">
    <property type="entry name" value="Ribosomal_L7Ae"/>
    <property type="match status" value="1"/>
</dbReference>
<evidence type="ECO:0000259" key="1">
    <source>
        <dbReference type="Pfam" id="PF01248"/>
    </source>
</evidence>
<sequence>MSYEKVKQEKKTIIGTKQAVKAMKNGLVKEVYIALDVDVRIIELARLTAQENNVLIHYVESKIDLGKACGLRIGASLVAITV</sequence>
<feature type="domain" description="Ribosomal protein eL8/eL30/eS12/Gadd45" evidence="1">
    <location>
        <begin position="4"/>
        <end position="81"/>
    </location>
</feature>
<dbReference type="Gene3D" id="3.30.1330.30">
    <property type="match status" value="1"/>
</dbReference>
<dbReference type="EMBL" id="QKZI01000006">
    <property type="protein sequence ID" value="PZX03627.1"/>
    <property type="molecule type" value="Genomic_DNA"/>
</dbReference>
<name>A0A2W7MDS9_9BACI</name>
<comment type="caution">
    <text evidence="2">The sequence shown here is derived from an EMBL/GenBank/DDBJ whole genome shotgun (WGS) entry which is preliminary data.</text>
</comment>
<dbReference type="InterPro" id="IPR004038">
    <property type="entry name" value="Ribosomal_eL8/eL30/eS12/Gad45"/>
</dbReference>
<keyword evidence="3" id="KW-1185">Reference proteome</keyword>
<protein>
    <submittedName>
        <fullName evidence="2">Large subunit ribosomal protein L7A</fullName>
    </submittedName>
</protein>
<evidence type="ECO:0000313" key="2">
    <source>
        <dbReference type="EMBL" id="PZX03627.1"/>
    </source>
</evidence>
<keyword evidence="2" id="KW-0687">Ribonucleoprotein</keyword>
<accession>A0A2W7MDS9</accession>
<dbReference type="SUPFAM" id="SSF55315">
    <property type="entry name" value="L30e-like"/>
    <property type="match status" value="1"/>
</dbReference>
<dbReference type="GO" id="GO:0005840">
    <property type="term" value="C:ribosome"/>
    <property type="evidence" value="ECO:0007669"/>
    <property type="project" value="UniProtKB-KW"/>
</dbReference>
<dbReference type="Proteomes" id="UP000248646">
    <property type="component" value="Unassembled WGS sequence"/>
</dbReference>
<gene>
    <name evidence="2" type="ORF">C7437_10649</name>
</gene>
<dbReference type="RefSeq" id="WP_111440089.1">
    <property type="nucleotide sequence ID" value="NZ_QKZI01000006.1"/>
</dbReference>
<dbReference type="InterPro" id="IPR029064">
    <property type="entry name" value="Ribosomal_eL30-like_sf"/>
</dbReference>
<dbReference type="AlphaFoldDB" id="A0A2W7MDS9"/>
<proteinExistence type="predicted"/>